<dbReference type="AlphaFoldDB" id="A9DRG9"/>
<evidence type="ECO:0000313" key="2">
    <source>
        <dbReference type="Proteomes" id="UP000002945"/>
    </source>
</evidence>
<name>A9DRG9_9FLAO</name>
<comment type="caution">
    <text evidence="1">The sequence shown here is derived from an EMBL/GenBank/DDBJ whole genome shotgun (WGS) entry which is preliminary data.</text>
</comment>
<gene>
    <name evidence="1" type="ORF">KAOT1_16553</name>
</gene>
<dbReference type="eggNOG" id="ENOG5033BQ1">
    <property type="taxonomic scope" value="Bacteria"/>
</dbReference>
<dbReference type="RefSeq" id="WP_007095846.1">
    <property type="nucleotide sequence ID" value="NZ_CP142125.1"/>
</dbReference>
<keyword evidence="2" id="KW-1185">Reference proteome</keyword>
<protein>
    <submittedName>
        <fullName evidence="1">Uncharacterized protein</fullName>
    </submittedName>
</protein>
<organism evidence="1 2">
    <name type="scientific">Kordia algicida OT-1</name>
    <dbReference type="NCBI Taxonomy" id="391587"/>
    <lineage>
        <taxon>Bacteria</taxon>
        <taxon>Pseudomonadati</taxon>
        <taxon>Bacteroidota</taxon>
        <taxon>Flavobacteriia</taxon>
        <taxon>Flavobacteriales</taxon>
        <taxon>Flavobacteriaceae</taxon>
        <taxon>Kordia</taxon>
    </lineage>
</organism>
<proteinExistence type="predicted"/>
<dbReference type="Proteomes" id="UP000002945">
    <property type="component" value="Unassembled WGS sequence"/>
</dbReference>
<dbReference type="EMBL" id="ABIB01000003">
    <property type="protein sequence ID" value="EDP96792.1"/>
    <property type="molecule type" value="Genomic_DNA"/>
</dbReference>
<reference evidence="1 2" key="1">
    <citation type="journal article" date="2011" name="J. Bacteriol.">
        <title>Genome sequence of the algicidal bacterium Kordia algicida OT-1.</title>
        <authorList>
            <person name="Lee H.S."/>
            <person name="Kang S.G."/>
            <person name="Kwon K.K."/>
            <person name="Lee J.H."/>
            <person name="Kim S.J."/>
        </authorList>
    </citation>
    <scope>NUCLEOTIDE SEQUENCE [LARGE SCALE GENOMIC DNA]</scope>
    <source>
        <strain evidence="1 2">OT-1</strain>
    </source>
</reference>
<evidence type="ECO:0000313" key="1">
    <source>
        <dbReference type="EMBL" id="EDP96792.1"/>
    </source>
</evidence>
<accession>A9DRG9</accession>
<sequence>MNITFLYDFKKVEYTITPYNTAAMKRSKELLDKRKKFIHNYVEDNSAKQMKVIINELVDRLFISEKTIYNILKQ</sequence>
<dbReference type="HOGENOM" id="CLU_2683014_0_0_10"/>